<proteinExistence type="predicted"/>
<reference evidence="1" key="2">
    <citation type="submission" date="2020-06" db="EMBL/GenBank/DDBJ databases">
        <title>Helianthus annuus Genome sequencing and assembly Release 2.</title>
        <authorList>
            <person name="Gouzy J."/>
            <person name="Langlade N."/>
            <person name="Munos S."/>
        </authorList>
    </citation>
    <scope>NUCLEOTIDE SEQUENCE</scope>
    <source>
        <tissue evidence="1">Leaves</tissue>
    </source>
</reference>
<keyword evidence="2" id="KW-1185">Reference proteome</keyword>
<dbReference type="Gramene" id="mRNA:HanXRQr2_Chr16g0737901">
    <property type="protein sequence ID" value="CDS:HanXRQr2_Chr16g0737901.1"/>
    <property type="gene ID" value="HanXRQr2_Chr16g0737901"/>
</dbReference>
<dbReference type="Proteomes" id="UP000215914">
    <property type="component" value="Unassembled WGS sequence"/>
</dbReference>
<organism evidence="1 2">
    <name type="scientific">Helianthus annuus</name>
    <name type="common">Common sunflower</name>
    <dbReference type="NCBI Taxonomy" id="4232"/>
    <lineage>
        <taxon>Eukaryota</taxon>
        <taxon>Viridiplantae</taxon>
        <taxon>Streptophyta</taxon>
        <taxon>Embryophyta</taxon>
        <taxon>Tracheophyta</taxon>
        <taxon>Spermatophyta</taxon>
        <taxon>Magnoliopsida</taxon>
        <taxon>eudicotyledons</taxon>
        <taxon>Gunneridae</taxon>
        <taxon>Pentapetalae</taxon>
        <taxon>asterids</taxon>
        <taxon>campanulids</taxon>
        <taxon>Asterales</taxon>
        <taxon>Asteraceae</taxon>
        <taxon>Asteroideae</taxon>
        <taxon>Heliantheae alliance</taxon>
        <taxon>Heliantheae</taxon>
        <taxon>Helianthus</taxon>
    </lineage>
</organism>
<dbReference type="EMBL" id="MNCJ02000331">
    <property type="protein sequence ID" value="KAF5759158.1"/>
    <property type="molecule type" value="Genomic_DNA"/>
</dbReference>
<evidence type="ECO:0000313" key="1">
    <source>
        <dbReference type="EMBL" id="KAF5759158.1"/>
    </source>
</evidence>
<accession>A0A9K3DRT5</accession>
<reference evidence="1" key="1">
    <citation type="journal article" date="2017" name="Nature">
        <title>The sunflower genome provides insights into oil metabolism, flowering and Asterid evolution.</title>
        <authorList>
            <person name="Badouin H."/>
            <person name="Gouzy J."/>
            <person name="Grassa C.J."/>
            <person name="Murat F."/>
            <person name="Staton S.E."/>
            <person name="Cottret L."/>
            <person name="Lelandais-Briere C."/>
            <person name="Owens G.L."/>
            <person name="Carrere S."/>
            <person name="Mayjonade B."/>
            <person name="Legrand L."/>
            <person name="Gill N."/>
            <person name="Kane N.C."/>
            <person name="Bowers J.E."/>
            <person name="Hubner S."/>
            <person name="Bellec A."/>
            <person name="Berard A."/>
            <person name="Berges H."/>
            <person name="Blanchet N."/>
            <person name="Boniface M.C."/>
            <person name="Brunel D."/>
            <person name="Catrice O."/>
            <person name="Chaidir N."/>
            <person name="Claudel C."/>
            <person name="Donnadieu C."/>
            <person name="Faraut T."/>
            <person name="Fievet G."/>
            <person name="Helmstetter N."/>
            <person name="King M."/>
            <person name="Knapp S.J."/>
            <person name="Lai Z."/>
            <person name="Le Paslier M.C."/>
            <person name="Lippi Y."/>
            <person name="Lorenzon L."/>
            <person name="Mandel J.R."/>
            <person name="Marage G."/>
            <person name="Marchand G."/>
            <person name="Marquand E."/>
            <person name="Bret-Mestries E."/>
            <person name="Morien E."/>
            <person name="Nambeesan S."/>
            <person name="Nguyen T."/>
            <person name="Pegot-Espagnet P."/>
            <person name="Pouilly N."/>
            <person name="Raftis F."/>
            <person name="Sallet E."/>
            <person name="Schiex T."/>
            <person name="Thomas J."/>
            <person name="Vandecasteele C."/>
            <person name="Vares D."/>
            <person name="Vear F."/>
            <person name="Vautrin S."/>
            <person name="Crespi M."/>
            <person name="Mangin B."/>
            <person name="Burke J.M."/>
            <person name="Salse J."/>
            <person name="Munos S."/>
            <person name="Vincourt P."/>
            <person name="Rieseberg L.H."/>
            <person name="Langlade N.B."/>
        </authorList>
    </citation>
    <scope>NUCLEOTIDE SEQUENCE</scope>
    <source>
        <tissue evidence="1">Leaves</tissue>
    </source>
</reference>
<evidence type="ECO:0000313" key="2">
    <source>
        <dbReference type="Proteomes" id="UP000215914"/>
    </source>
</evidence>
<gene>
    <name evidence="1" type="ORF">HanXRQr2_Chr16g0737901</name>
</gene>
<name>A0A9K3DRT5_HELAN</name>
<sequence>MKSGKQTGISIREPVEEEREVQEEPYVMKHDDIPYRGMWVNGPLSKLPLEAQLELFYENMGDAHSIKENMIEKTIMGSDFKALGFFEKFTALGWEAVLSFKGHSNRDVYVKSIMEWMSTLTKDDVNYPPKTITLSGKVNNKIVTLSPATMRSLAKFDSKADSFYQIVKPTDYFSHPEKLVENNVMNT</sequence>
<protein>
    <submittedName>
        <fullName evidence="1">Uncharacterized protein</fullName>
    </submittedName>
</protein>
<comment type="caution">
    <text evidence="1">The sequence shown here is derived from an EMBL/GenBank/DDBJ whole genome shotgun (WGS) entry which is preliminary data.</text>
</comment>
<dbReference type="AlphaFoldDB" id="A0A9K3DRT5"/>